<dbReference type="Proteomes" id="UP000024635">
    <property type="component" value="Unassembled WGS sequence"/>
</dbReference>
<dbReference type="AlphaFoldDB" id="A0A016S1L6"/>
<accession>A0A016S1L6</accession>
<keyword evidence="2" id="KW-1185">Reference proteome</keyword>
<gene>
    <name evidence="1" type="primary">Acey_s0317.g2322</name>
    <name evidence="1" type="ORF">Y032_0317g2322</name>
</gene>
<dbReference type="EMBL" id="JARK01001653">
    <property type="protein sequence ID" value="EYB84401.1"/>
    <property type="molecule type" value="Genomic_DNA"/>
</dbReference>
<comment type="caution">
    <text evidence="1">The sequence shown here is derived from an EMBL/GenBank/DDBJ whole genome shotgun (WGS) entry which is preliminary data.</text>
</comment>
<name>A0A016S1L6_9BILA</name>
<proteinExistence type="predicted"/>
<sequence length="108" mass="12926">MDWIVQQEFRKKQVRYFTPCLTFNEPRHEGKTVLLVLEQNTRLLTASLAKISERSPFFRVFNGRVKMQPIRSNVFSTPLKKLKYFGKCSSAFLQNRSHKARTRRRNQY</sequence>
<protein>
    <submittedName>
        <fullName evidence="1">Uncharacterized protein</fullName>
    </submittedName>
</protein>
<organism evidence="1 2">
    <name type="scientific">Ancylostoma ceylanicum</name>
    <dbReference type="NCBI Taxonomy" id="53326"/>
    <lineage>
        <taxon>Eukaryota</taxon>
        <taxon>Metazoa</taxon>
        <taxon>Ecdysozoa</taxon>
        <taxon>Nematoda</taxon>
        <taxon>Chromadorea</taxon>
        <taxon>Rhabditida</taxon>
        <taxon>Rhabditina</taxon>
        <taxon>Rhabditomorpha</taxon>
        <taxon>Strongyloidea</taxon>
        <taxon>Ancylostomatidae</taxon>
        <taxon>Ancylostomatinae</taxon>
        <taxon>Ancylostoma</taxon>
    </lineage>
</organism>
<reference evidence="2" key="1">
    <citation type="journal article" date="2015" name="Nat. Genet.">
        <title>The genome and transcriptome of the zoonotic hookworm Ancylostoma ceylanicum identify infection-specific gene families.</title>
        <authorList>
            <person name="Schwarz E.M."/>
            <person name="Hu Y."/>
            <person name="Antoshechkin I."/>
            <person name="Miller M.M."/>
            <person name="Sternberg P.W."/>
            <person name="Aroian R.V."/>
        </authorList>
    </citation>
    <scope>NUCLEOTIDE SEQUENCE</scope>
    <source>
        <strain evidence="2">HY135</strain>
    </source>
</reference>
<evidence type="ECO:0000313" key="2">
    <source>
        <dbReference type="Proteomes" id="UP000024635"/>
    </source>
</evidence>
<evidence type="ECO:0000313" key="1">
    <source>
        <dbReference type="EMBL" id="EYB84401.1"/>
    </source>
</evidence>